<evidence type="ECO:0000313" key="17">
    <source>
        <dbReference type="EnsemblMetazoa" id="ACUA004692-PA"/>
    </source>
</evidence>
<feature type="domain" description="TmcA/NAT10 N-terminal" evidence="14">
    <location>
        <begin position="9"/>
        <end position="194"/>
    </location>
</feature>
<dbReference type="Gene3D" id="3.40.50.11040">
    <property type="match status" value="1"/>
</dbReference>
<accession>A0A182LY11</accession>
<dbReference type="GO" id="GO:0051391">
    <property type="term" value="P:tRNA acetylation"/>
    <property type="evidence" value="ECO:0007669"/>
    <property type="project" value="UniProtKB-UniRule"/>
</dbReference>
<dbReference type="GO" id="GO:0005730">
    <property type="term" value="C:nucleolus"/>
    <property type="evidence" value="ECO:0007669"/>
    <property type="project" value="UniProtKB-SubCell"/>
</dbReference>
<feature type="domain" description="Possible tRNA binding" evidence="16">
    <location>
        <begin position="762"/>
        <end position="977"/>
    </location>
</feature>
<dbReference type="Pfam" id="PF13725">
    <property type="entry name" value="tRNA_bind_2"/>
    <property type="match status" value="1"/>
</dbReference>
<name>A0A182LY11_9DIPT</name>
<dbReference type="GO" id="GO:0051392">
    <property type="term" value="F:tRNA cytidine N4-acetyltransferase activity"/>
    <property type="evidence" value="ECO:0007669"/>
    <property type="project" value="RHEA"/>
</dbReference>
<sequence length="1032" mass="116206">MVKKKIDNRIRVMIENGVKLGHRTMFVIVGNKARDQVPILYDILTKASVKARPTVLWCYKNKDEAISNHGKKRAKKIQAGKIDIDESDLFDAFRVATTIHGRYYKDTHTILGKTYGVCVLQDFEALTPNLMARTVETVEGGGLIILLLKTISSLKQLYTMSMDVHKRYRTEAHQNVTCRFNERLILSLADCSRCLLVNDDLTVLPLSSRTADVQPIDVASIENNHSEQLAELKESLADAPPAGPLVSLCRTYDQAKAVAQFIDALAEKQLKPPTSLTAGRGRGKSAAMGLAIAGSIAFGYVNVYVTSPSPENLITLFEFILKGFDVLEYQEHTDYTIIRSTNPNFNKAIIRINVTRNNRQTIQYISPTDAHLLNAADLLIIDEAAAIPLPMVRAMLGSYLVFMASTINGYEGTGRSLSLKLLSQLQKENKAPQPVSVNVASYMSPFHILRIYVYSLPQITLEESIRYSPGDPVESWLTSLLCLDATIVQNLNSGCPPPDECQLYYVNRDALFSYHRAAETFLQRIVSICVSSHYKNSPNDLQMMSDAPSHHLFCLLGPIVKKNQLPEILVVIQVCLEGEISSRTLQNSLVRGMKASGDLIPWNIAEQFGDHEFPKLSGARIVRIATHPNYQRMGYGKRALSQLKLYYEGRFPIEMDGLDDEQGNDDGIETIDDEDVDLLKEVIAPRKKIPTLLKSLTERKPELLDYIGTSFGLTGELLRFWKSQKFVPVYLSQKENDLSGEHSCILLCPINSSIERVESNEWLNHYFYDFRRRVLKLLGKAFQKFPTSMALSLLENRAIKMDSKALTQTTIDEIFLPHDVQRLEMYINGQVEYKLIWDLTTDLASLYFQDKMAGARLETLHKAILLGCGLQNKTIDQMMEELNMPSNQILAKFLDCIKKLTNYIMRTMENTIEGTMAKPSELNMGENLKPLQQSLNEEFEKDVKTLEKQQKKELNKLKKLNLDQYAIKGTDEEWNKVLSNTKSTIVSIKSGEKRLNDTADDSTMSAGGGDVSAFQKKKAKFGKKQKSRNSVA</sequence>
<dbReference type="InterPro" id="IPR033688">
    <property type="entry name" value="NAT10"/>
</dbReference>
<evidence type="ECO:0000259" key="14">
    <source>
        <dbReference type="Pfam" id="PF08351"/>
    </source>
</evidence>
<dbReference type="PANTHER" id="PTHR10925:SF5">
    <property type="entry name" value="RNA CYTIDINE ACETYLTRANSFERASE"/>
    <property type="match status" value="1"/>
</dbReference>
<evidence type="ECO:0000256" key="8">
    <source>
        <dbReference type="ARBA" id="ARBA00023315"/>
    </source>
</evidence>
<dbReference type="GO" id="GO:1904812">
    <property type="term" value="P:rRNA acetylation involved in maturation of SSU-rRNA"/>
    <property type="evidence" value="ECO:0007669"/>
    <property type="project" value="InterPro"/>
</dbReference>
<comment type="function">
    <text evidence="10">RNA cytidine acetyltransferase with specificity toward both 18S rRNA and tRNAs. Catalyzes the formation of N(4)-acetylcytidine (ac4C) in 18S rRNA. Required for early nucleolar cleavages of precursor rRNA at sites A0, A1 and A2 during 18S rRNA synthesis. Catalyzes the formation of ac4C in serine and leucine tRNAs. Requires a tRNA-binding adapter protein for full tRNA acetyltransferase activity but not for 18S rRNA acetylation.</text>
</comment>
<evidence type="ECO:0000256" key="9">
    <source>
        <dbReference type="ARBA" id="ARBA00068357"/>
    </source>
</evidence>
<keyword evidence="3 10" id="KW-0808">Transferase</keyword>
<evidence type="ECO:0000256" key="5">
    <source>
        <dbReference type="ARBA" id="ARBA00022741"/>
    </source>
</evidence>
<evidence type="ECO:0000259" key="13">
    <source>
        <dbReference type="Pfam" id="PF05127"/>
    </source>
</evidence>
<dbReference type="STRING" id="139723.A0A182LY11"/>
<dbReference type="EnsemblMetazoa" id="ACUA004692-RA">
    <property type="protein sequence ID" value="ACUA004692-PA"/>
    <property type="gene ID" value="ACUA004692"/>
</dbReference>
<dbReference type="InterPro" id="IPR027417">
    <property type="entry name" value="P-loop_NTPase"/>
</dbReference>
<evidence type="ECO:0000256" key="1">
    <source>
        <dbReference type="ARBA" id="ARBA00004604"/>
    </source>
</evidence>
<dbReference type="Pfam" id="PF13718">
    <property type="entry name" value="GNAT_acetyltr_2"/>
    <property type="match status" value="1"/>
</dbReference>
<dbReference type="CDD" id="cd04301">
    <property type="entry name" value="NAT_SF"/>
    <property type="match status" value="1"/>
</dbReference>
<dbReference type="InterPro" id="IPR016181">
    <property type="entry name" value="Acyl_CoA_acyltransferase"/>
</dbReference>
<dbReference type="GO" id="GO:1990883">
    <property type="term" value="F:18S rRNA cytidine N-acetyltransferase activity"/>
    <property type="evidence" value="ECO:0007669"/>
    <property type="project" value="TreeGrafter"/>
</dbReference>
<keyword evidence="7 10" id="KW-0539">Nucleus</keyword>
<evidence type="ECO:0000256" key="10">
    <source>
        <dbReference type="HAMAP-Rule" id="MF_03211"/>
    </source>
</evidence>
<reference evidence="17" key="2">
    <citation type="submission" date="2020-05" db="UniProtKB">
        <authorList>
            <consortium name="EnsemblMetazoa"/>
        </authorList>
    </citation>
    <scope>IDENTIFICATION</scope>
    <source>
        <strain evidence="17">A-37</strain>
    </source>
</reference>
<keyword evidence="18" id="KW-1185">Reference proteome</keyword>
<evidence type="ECO:0000256" key="2">
    <source>
        <dbReference type="ARBA" id="ARBA00022552"/>
    </source>
</evidence>
<dbReference type="EMBL" id="AXCM01000018">
    <property type="status" value="NOT_ANNOTATED_CDS"/>
    <property type="molecule type" value="Genomic_DNA"/>
</dbReference>
<dbReference type="Proteomes" id="UP000075883">
    <property type="component" value="Unassembled WGS sequence"/>
</dbReference>
<dbReference type="FunFam" id="3.40.50.300:FF:002218">
    <property type="entry name" value="tRNA(Met) cytidine acetyltransferase TmcA"/>
    <property type="match status" value="1"/>
</dbReference>
<keyword evidence="4 10" id="KW-0819">tRNA processing</keyword>
<dbReference type="InterPro" id="IPR013562">
    <property type="entry name" value="TmcA/NAT10_N"/>
</dbReference>
<feature type="domain" description="TcmA/NAT10 helicase" evidence="13">
    <location>
        <begin position="276"/>
        <end position="484"/>
    </location>
</feature>
<evidence type="ECO:0000256" key="3">
    <source>
        <dbReference type="ARBA" id="ARBA00022679"/>
    </source>
</evidence>
<evidence type="ECO:0000313" key="18">
    <source>
        <dbReference type="Proteomes" id="UP000075883"/>
    </source>
</evidence>
<evidence type="ECO:0000259" key="16">
    <source>
        <dbReference type="Pfam" id="PF13725"/>
    </source>
</evidence>
<keyword evidence="8 10" id="KW-0012">Acyltransferase</keyword>
<reference evidence="18" key="1">
    <citation type="submission" date="2013-09" db="EMBL/GenBank/DDBJ databases">
        <title>The Genome Sequence of Anopheles culicifacies species A.</title>
        <authorList>
            <consortium name="The Broad Institute Genomics Platform"/>
            <person name="Neafsey D.E."/>
            <person name="Besansky N."/>
            <person name="Howell P."/>
            <person name="Walton C."/>
            <person name="Young S.K."/>
            <person name="Zeng Q."/>
            <person name="Gargeya S."/>
            <person name="Fitzgerald M."/>
            <person name="Haas B."/>
            <person name="Abouelleil A."/>
            <person name="Allen A.W."/>
            <person name="Alvarado L."/>
            <person name="Arachchi H.M."/>
            <person name="Berlin A.M."/>
            <person name="Chapman S.B."/>
            <person name="Gainer-Dewar J."/>
            <person name="Goldberg J."/>
            <person name="Griggs A."/>
            <person name="Gujja S."/>
            <person name="Hansen M."/>
            <person name="Howarth C."/>
            <person name="Imamovic A."/>
            <person name="Ireland A."/>
            <person name="Larimer J."/>
            <person name="McCowan C."/>
            <person name="Murphy C."/>
            <person name="Pearson M."/>
            <person name="Poon T.W."/>
            <person name="Priest M."/>
            <person name="Roberts A."/>
            <person name="Saif S."/>
            <person name="Shea T."/>
            <person name="Sisk P."/>
            <person name="Sykes S."/>
            <person name="Wortman J."/>
            <person name="Nusbaum C."/>
            <person name="Birren B."/>
        </authorList>
    </citation>
    <scope>NUCLEOTIDE SEQUENCE [LARGE SCALE GENOMIC DNA]</scope>
    <source>
        <strain evidence="18">A-37</strain>
    </source>
</reference>
<dbReference type="InterPro" id="IPR007807">
    <property type="entry name" value="TcmA/NAT10_helicase"/>
</dbReference>
<feature type="domain" description="N-acetyltransferase" evidence="15">
    <location>
        <begin position="524"/>
        <end position="750"/>
    </location>
</feature>
<feature type="binding site" evidence="10">
    <location>
        <begin position="624"/>
        <end position="626"/>
    </location>
    <ligand>
        <name>acetyl-CoA</name>
        <dbReference type="ChEBI" id="CHEBI:57288"/>
    </ligand>
</feature>
<dbReference type="InterPro" id="IPR032672">
    <property type="entry name" value="TmcA/NAT10/Kre33"/>
</dbReference>
<dbReference type="EC" id="2.3.1.-" evidence="10"/>
<evidence type="ECO:0000256" key="12">
    <source>
        <dbReference type="SAM" id="MobiDB-lite"/>
    </source>
</evidence>
<dbReference type="InterPro" id="IPR000182">
    <property type="entry name" value="GNAT_dom"/>
</dbReference>
<comment type="catalytic activity">
    <reaction evidence="10">
        <text>a cytidine in 18S rRNA + acetyl-CoA + ATP + H2O = an N(4)-acetylcytidine in 18S rRNA + ADP + phosphate + CoA + H(+)</text>
        <dbReference type="Rhea" id="RHEA:51424"/>
        <dbReference type="Rhea" id="RHEA-COMP:13575"/>
        <dbReference type="Rhea" id="RHEA-COMP:13576"/>
        <dbReference type="ChEBI" id="CHEBI:15377"/>
        <dbReference type="ChEBI" id="CHEBI:15378"/>
        <dbReference type="ChEBI" id="CHEBI:30616"/>
        <dbReference type="ChEBI" id="CHEBI:43474"/>
        <dbReference type="ChEBI" id="CHEBI:57287"/>
        <dbReference type="ChEBI" id="CHEBI:57288"/>
        <dbReference type="ChEBI" id="CHEBI:74900"/>
        <dbReference type="ChEBI" id="CHEBI:82748"/>
        <dbReference type="ChEBI" id="CHEBI:456216"/>
    </reaction>
</comment>
<evidence type="ECO:0000259" key="15">
    <source>
        <dbReference type="Pfam" id="PF13718"/>
    </source>
</evidence>
<evidence type="ECO:0000256" key="7">
    <source>
        <dbReference type="ARBA" id="ARBA00023242"/>
    </source>
</evidence>
<keyword evidence="5 10" id="KW-0547">Nucleotide-binding</keyword>
<evidence type="ECO:0000256" key="4">
    <source>
        <dbReference type="ARBA" id="ARBA00022694"/>
    </source>
</evidence>
<dbReference type="Pfam" id="PF08351">
    <property type="entry name" value="TmcA_N"/>
    <property type="match status" value="1"/>
</dbReference>
<dbReference type="VEuPathDB" id="VectorBase:ACUA004692"/>
<dbReference type="GO" id="GO:0005524">
    <property type="term" value="F:ATP binding"/>
    <property type="evidence" value="ECO:0007669"/>
    <property type="project" value="UniProtKB-UniRule"/>
</dbReference>
<comment type="similarity">
    <text evidence="10">Belongs to the RNA cytidine acetyltransferase family. NAT10 subfamily.</text>
</comment>
<dbReference type="PANTHER" id="PTHR10925">
    <property type="entry name" value="N-ACETYLTRANSFERASE 10"/>
    <property type="match status" value="1"/>
</dbReference>
<feature type="region of interest" description="Disordered" evidence="12">
    <location>
        <begin position="994"/>
        <end position="1032"/>
    </location>
</feature>
<dbReference type="GO" id="GO:0030686">
    <property type="term" value="C:90S preribosome"/>
    <property type="evidence" value="ECO:0007669"/>
    <property type="project" value="TreeGrafter"/>
</dbReference>
<dbReference type="GO" id="GO:0000049">
    <property type="term" value="F:tRNA binding"/>
    <property type="evidence" value="ECO:0007669"/>
    <property type="project" value="TreeGrafter"/>
</dbReference>
<feature type="binding site" evidence="10">
    <location>
        <begin position="281"/>
        <end position="290"/>
    </location>
    <ligand>
        <name>ATP</name>
        <dbReference type="ChEBI" id="CHEBI:30616"/>
    </ligand>
</feature>
<dbReference type="HAMAP" id="MF_03211">
    <property type="entry name" value="RNA_acetyltr_Nat10"/>
    <property type="match status" value="1"/>
</dbReference>
<feature type="binding site" evidence="10">
    <location>
        <position position="466"/>
    </location>
    <ligand>
        <name>ATP</name>
        <dbReference type="ChEBI" id="CHEBI:30616"/>
    </ligand>
</feature>
<keyword evidence="2 10" id="KW-0698">rRNA processing</keyword>
<dbReference type="SUPFAM" id="SSF55729">
    <property type="entry name" value="Acyl-CoA N-acyltransferases (Nat)"/>
    <property type="match status" value="1"/>
</dbReference>
<keyword evidence="6 10" id="KW-0067">ATP-binding</keyword>
<dbReference type="Gene3D" id="3.40.50.300">
    <property type="entry name" value="P-loop containing nucleotide triphosphate hydrolases"/>
    <property type="match status" value="1"/>
</dbReference>
<dbReference type="Gene3D" id="3.40.630.30">
    <property type="match status" value="1"/>
</dbReference>
<organism evidence="17 18">
    <name type="scientific">Anopheles culicifacies</name>
    <dbReference type="NCBI Taxonomy" id="139723"/>
    <lineage>
        <taxon>Eukaryota</taxon>
        <taxon>Metazoa</taxon>
        <taxon>Ecdysozoa</taxon>
        <taxon>Arthropoda</taxon>
        <taxon>Hexapoda</taxon>
        <taxon>Insecta</taxon>
        <taxon>Pterygota</taxon>
        <taxon>Neoptera</taxon>
        <taxon>Endopterygota</taxon>
        <taxon>Diptera</taxon>
        <taxon>Nematocera</taxon>
        <taxon>Culicoidea</taxon>
        <taxon>Culicidae</taxon>
        <taxon>Anophelinae</taxon>
        <taxon>Anopheles</taxon>
        <taxon>culicifacies species complex</taxon>
    </lineage>
</organism>
<comment type="caution">
    <text evidence="10">Lacks conserved residue(s) required for the propagation of feature annotation.</text>
</comment>
<dbReference type="AlphaFoldDB" id="A0A182LY11"/>
<dbReference type="InterPro" id="IPR027992">
    <property type="entry name" value="tRNA_bind_dom"/>
</dbReference>
<comment type="subcellular location">
    <subcellularLocation>
        <location evidence="1 10">Nucleus</location>
        <location evidence="1 10">Nucleolus</location>
    </subcellularLocation>
</comment>
<evidence type="ECO:0000256" key="11">
    <source>
        <dbReference type="SAM" id="Coils"/>
    </source>
</evidence>
<evidence type="ECO:0000256" key="6">
    <source>
        <dbReference type="ARBA" id="ARBA00022840"/>
    </source>
</evidence>
<feature type="binding site" evidence="10">
    <location>
        <begin position="631"/>
        <end position="637"/>
    </location>
    <ligand>
        <name>acetyl-CoA</name>
        <dbReference type="ChEBI" id="CHEBI:57288"/>
    </ligand>
</feature>
<feature type="coiled-coil region" evidence="11">
    <location>
        <begin position="936"/>
        <end position="963"/>
    </location>
</feature>
<keyword evidence="11" id="KW-0175">Coiled coil</keyword>
<dbReference type="Pfam" id="PF05127">
    <property type="entry name" value="NAT10_TcmA_helicase"/>
    <property type="match status" value="1"/>
</dbReference>
<comment type="catalytic activity">
    <reaction evidence="10">
        <text>a cytidine in tRNA + acetyl-CoA + ATP + H2O = an N(4)-acetylcytidine in tRNA + ADP + phosphate + CoA + H(+)</text>
        <dbReference type="Rhea" id="RHEA:53876"/>
        <dbReference type="Rhea" id="RHEA-COMP:13670"/>
        <dbReference type="Rhea" id="RHEA-COMP:13671"/>
        <dbReference type="ChEBI" id="CHEBI:15377"/>
        <dbReference type="ChEBI" id="CHEBI:15378"/>
        <dbReference type="ChEBI" id="CHEBI:30616"/>
        <dbReference type="ChEBI" id="CHEBI:43474"/>
        <dbReference type="ChEBI" id="CHEBI:57287"/>
        <dbReference type="ChEBI" id="CHEBI:57288"/>
        <dbReference type="ChEBI" id="CHEBI:74900"/>
        <dbReference type="ChEBI" id="CHEBI:82748"/>
        <dbReference type="ChEBI" id="CHEBI:456216"/>
    </reaction>
</comment>
<feature type="compositionally biased region" description="Basic residues" evidence="12">
    <location>
        <begin position="1015"/>
        <end position="1032"/>
    </location>
</feature>
<protein>
    <recommendedName>
        <fullName evidence="9 10">RNA cytidine acetyltransferase</fullName>
        <ecNumber evidence="10">2.3.1.-</ecNumber>
    </recommendedName>
    <alternativeName>
        <fullName evidence="10">18S rRNA cytosine acetyltransferase</fullName>
    </alternativeName>
</protein>
<proteinExistence type="inferred from homology"/>